<reference evidence="6 7" key="1">
    <citation type="submission" date="2024-04" db="EMBL/GenBank/DDBJ databases">
        <authorList>
            <consortium name="Genoscope - CEA"/>
            <person name="William W."/>
        </authorList>
    </citation>
    <scope>NUCLEOTIDE SEQUENCE [LARGE SCALE GENOMIC DNA]</scope>
</reference>
<dbReference type="SUPFAM" id="SSF48371">
    <property type="entry name" value="ARM repeat"/>
    <property type="match status" value="1"/>
</dbReference>
<feature type="compositionally biased region" description="Low complexity" evidence="4">
    <location>
        <begin position="597"/>
        <end position="614"/>
    </location>
</feature>
<keyword evidence="2" id="KW-0963">Cytoplasm</keyword>
<comment type="caution">
    <text evidence="6">The sequence shown here is derived from an EMBL/GenBank/DDBJ whole genome shotgun (WGS) entry which is preliminary data.</text>
</comment>
<dbReference type="GO" id="GO:0003723">
    <property type="term" value="F:RNA binding"/>
    <property type="evidence" value="ECO:0007669"/>
    <property type="project" value="InterPro"/>
</dbReference>
<keyword evidence="7" id="KW-1185">Reference proteome</keyword>
<dbReference type="InterPro" id="IPR051367">
    <property type="entry name" value="mRNA_TranslReg/HistoneTransl"/>
</dbReference>
<evidence type="ECO:0000256" key="2">
    <source>
        <dbReference type="ARBA" id="ARBA00022490"/>
    </source>
</evidence>
<evidence type="ECO:0000256" key="1">
    <source>
        <dbReference type="ARBA" id="ARBA00004496"/>
    </source>
</evidence>
<dbReference type="GO" id="GO:0005737">
    <property type="term" value="C:cytoplasm"/>
    <property type="evidence" value="ECO:0007669"/>
    <property type="project" value="UniProtKB-SubCell"/>
</dbReference>
<proteinExistence type="predicted"/>
<dbReference type="Gene3D" id="1.25.40.180">
    <property type="match status" value="1"/>
</dbReference>
<dbReference type="Proteomes" id="UP001497497">
    <property type="component" value="Unassembled WGS sequence"/>
</dbReference>
<dbReference type="PANTHER" id="PTHR23254:SF15">
    <property type="entry name" value="POLYADENYLATE-BINDING PROTEIN-INTERACTING PROTEIN 1"/>
    <property type="match status" value="1"/>
</dbReference>
<evidence type="ECO:0000313" key="6">
    <source>
        <dbReference type="EMBL" id="CAL1537577.1"/>
    </source>
</evidence>
<feature type="region of interest" description="Disordered" evidence="4">
    <location>
        <begin position="53"/>
        <end position="88"/>
    </location>
</feature>
<gene>
    <name evidence="6" type="ORF">GSLYS_00011480001</name>
</gene>
<evidence type="ECO:0000313" key="7">
    <source>
        <dbReference type="Proteomes" id="UP001497497"/>
    </source>
</evidence>
<feature type="compositionally biased region" description="Polar residues" evidence="4">
    <location>
        <begin position="1"/>
        <end position="18"/>
    </location>
</feature>
<keyword evidence="3" id="KW-0810">Translation regulation</keyword>
<dbReference type="EMBL" id="CAXITT010000267">
    <property type="protein sequence ID" value="CAL1537577.1"/>
    <property type="molecule type" value="Genomic_DNA"/>
</dbReference>
<evidence type="ECO:0000256" key="4">
    <source>
        <dbReference type="SAM" id="MobiDB-lite"/>
    </source>
</evidence>
<comment type="subcellular location">
    <subcellularLocation>
        <location evidence="1">Cytoplasm</location>
    </subcellularLocation>
</comment>
<organism evidence="6 7">
    <name type="scientific">Lymnaea stagnalis</name>
    <name type="common">Great pond snail</name>
    <name type="synonym">Helix stagnalis</name>
    <dbReference type="NCBI Taxonomy" id="6523"/>
    <lineage>
        <taxon>Eukaryota</taxon>
        <taxon>Metazoa</taxon>
        <taxon>Spiralia</taxon>
        <taxon>Lophotrochozoa</taxon>
        <taxon>Mollusca</taxon>
        <taxon>Gastropoda</taxon>
        <taxon>Heterobranchia</taxon>
        <taxon>Euthyneura</taxon>
        <taxon>Panpulmonata</taxon>
        <taxon>Hygrophila</taxon>
        <taxon>Lymnaeoidea</taxon>
        <taxon>Lymnaeidae</taxon>
        <taxon>Lymnaea</taxon>
    </lineage>
</organism>
<evidence type="ECO:0000259" key="5">
    <source>
        <dbReference type="SMART" id="SM00543"/>
    </source>
</evidence>
<dbReference type="InterPro" id="IPR003890">
    <property type="entry name" value="MIF4G-like_typ-3"/>
</dbReference>
<dbReference type="SMART" id="SM00543">
    <property type="entry name" value="MIF4G"/>
    <property type="match status" value="1"/>
</dbReference>
<accession>A0AAV2HVP6</accession>
<evidence type="ECO:0000256" key="3">
    <source>
        <dbReference type="ARBA" id="ARBA00022845"/>
    </source>
</evidence>
<dbReference type="GO" id="GO:0006446">
    <property type="term" value="P:regulation of translational initiation"/>
    <property type="evidence" value="ECO:0007669"/>
    <property type="project" value="TreeGrafter"/>
</dbReference>
<dbReference type="AlphaFoldDB" id="A0AAV2HVP6"/>
<protein>
    <recommendedName>
        <fullName evidence="5">MIF4G domain-containing protein</fullName>
    </recommendedName>
</protein>
<feature type="compositionally biased region" description="Polar residues" evidence="4">
    <location>
        <begin position="53"/>
        <end position="62"/>
    </location>
</feature>
<dbReference type="InterPro" id="IPR016024">
    <property type="entry name" value="ARM-type_fold"/>
</dbReference>
<dbReference type="Pfam" id="PF02854">
    <property type="entry name" value="MIF4G"/>
    <property type="match status" value="1"/>
</dbReference>
<feature type="domain" description="MIF4G" evidence="5">
    <location>
        <begin position="203"/>
        <end position="416"/>
    </location>
</feature>
<dbReference type="GO" id="GO:0008494">
    <property type="term" value="F:translation activator activity"/>
    <property type="evidence" value="ECO:0007669"/>
    <property type="project" value="TreeGrafter"/>
</dbReference>
<sequence length="621" mass="70618">MSSNEKAPNTPFYTQAWSHATPAGEGATNSNIPRPPKEVTESRVLNIVRQNCENNGQIQNSGKCDYSQPPPSGNHHPQTQSSFQPSQKQLTLPEIKSQLSADAKVFVPRNQVETVYLPDSYDDSQYNTSDDSYGLSVSAAEFVPRSAEDYNSYNEQYYQTIPYEYDDPNYVMNALNGLSLQEYEPSSSYNGHGESTGNAILDRFNHCLYVLNMHPGNMEDYLRPICEMIERSGSTEIVNEMVESLFNQSIQEQNFRYTGARICQFLTSNLKSNPLFSGFHKIFIKRCQVEYEKLIQGNCCDQERLRGLSMFMAEIFLNVETVNQDGAIERLAFLPKILIHFVHTLLSQPNDLNVKCSCQLLKLSGALIDDVVKSQRDQCIKFEEIFIKLQKLKSDPGLSDNAKFLVGSVLNLKENEWNRSVSSPPKKTFQFTTDPNNFQVPEPVFYNNDGSICSRTEAGLPEEEGEDGAYVLNEEEEIAFLEWQAEQEGLTDQGQGYFNDTGYDSYQLDEGVDDGGMGDEVEAAYEEFLQEQSNYIQGYQSNQTGHSIPPPQQQIMTQPMTHPMYQQQGLNQNYYGMIPPPSNQQQQHMHATMMQPNQLPHQDQQHPPQQYPYNGDNSYYR</sequence>
<dbReference type="PANTHER" id="PTHR23254">
    <property type="entry name" value="EIF4G DOMAIN PROTEIN"/>
    <property type="match status" value="1"/>
</dbReference>
<feature type="compositionally biased region" description="Polar residues" evidence="4">
    <location>
        <begin position="75"/>
        <end position="88"/>
    </location>
</feature>
<feature type="region of interest" description="Disordered" evidence="4">
    <location>
        <begin position="1"/>
        <end position="40"/>
    </location>
</feature>
<feature type="region of interest" description="Disordered" evidence="4">
    <location>
        <begin position="597"/>
        <end position="621"/>
    </location>
</feature>
<name>A0AAV2HVP6_LYMST</name>